<gene>
    <name evidence="2" type="ORF">MYCTH_2299968</name>
</gene>
<feature type="compositionally biased region" description="Polar residues" evidence="1">
    <location>
        <begin position="74"/>
        <end position="111"/>
    </location>
</feature>
<feature type="region of interest" description="Disordered" evidence="1">
    <location>
        <begin position="185"/>
        <end position="225"/>
    </location>
</feature>
<feature type="region of interest" description="Disordered" evidence="1">
    <location>
        <begin position="583"/>
        <end position="609"/>
    </location>
</feature>
<dbReference type="GO" id="GO:0005783">
    <property type="term" value="C:endoplasmic reticulum"/>
    <property type="evidence" value="ECO:0007669"/>
    <property type="project" value="TreeGrafter"/>
</dbReference>
<reference evidence="2 3" key="1">
    <citation type="journal article" date="2011" name="Nat. Biotechnol.">
        <title>Comparative genomic analysis of the thermophilic biomass-degrading fungi Myceliophthora thermophila and Thielavia terrestris.</title>
        <authorList>
            <person name="Berka R.M."/>
            <person name="Grigoriev I.V."/>
            <person name="Otillar R."/>
            <person name="Salamov A."/>
            <person name="Grimwood J."/>
            <person name="Reid I."/>
            <person name="Ishmael N."/>
            <person name="John T."/>
            <person name="Darmond C."/>
            <person name="Moisan M.-C."/>
            <person name="Henrissat B."/>
            <person name="Coutinho P.M."/>
            <person name="Lombard V."/>
            <person name="Natvig D.O."/>
            <person name="Lindquist E."/>
            <person name="Schmutz J."/>
            <person name="Lucas S."/>
            <person name="Harris P."/>
            <person name="Powlowski J."/>
            <person name="Bellemare A."/>
            <person name="Taylor D."/>
            <person name="Butler G."/>
            <person name="de Vries R.P."/>
            <person name="Allijn I.E."/>
            <person name="van den Brink J."/>
            <person name="Ushinsky S."/>
            <person name="Storms R."/>
            <person name="Powell A.J."/>
            <person name="Paulsen I.T."/>
            <person name="Elbourne L.D.H."/>
            <person name="Baker S.E."/>
            <person name="Magnuson J."/>
            <person name="LaBoissiere S."/>
            <person name="Clutterbuck A.J."/>
            <person name="Martinez D."/>
            <person name="Wogulis M."/>
            <person name="de Leon A.L."/>
            <person name="Rey M.W."/>
            <person name="Tsang A."/>
        </authorList>
    </citation>
    <scope>NUCLEOTIDE SEQUENCE [LARGE SCALE GENOMIC DNA]</scope>
    <source>
        <strain evidence="3">ATCC 42464 / BCRC 31852 / DSM 1799</strain>
    </source>
</reference>
<dbReference type="GO" id="GO:0008654">
    <property type="term" value="P:phospholipid biosynthetic process"/>
    <property type="evidence" value="ECO:0007669"/>
    <property type="project" value="TreeGrafter"/>
</dbReference>
<dbReference type="eggNOG" id="ENOG502RG16">
    <property type="taxonomic scope" value="Eukaryota"/>
</dbReference>
<sequence>MEHNHMPTDERPPQISPTQPGAGAALPAPSMQQSTDADNAAADALGSDRNPFSPDHRPAVNSTPSLQLPPLSVSFPSDSTTELAPIQSSRDSTSLPSTQTLPPLSSVTGAQSHAPLPKPPEPSRPAPFTGPTNPWPSLNPFTTYYKPSYLESAESPPSMTSEPGPSRSVSLDDPDVRIAAEALGQMKTECASSPRNRGSTPNTRASSRDYKTASPPPRNHTGRRAEPLLSLITTTYPLLGSTIENAASAYNTGKNYSPHLKTGAEYVENLVKPAVETVGRKTGVEGGMRWLFSMRGRKQRPSTDIETDERGNGKRRRSDRNSKGEETPHTSPHDIHTDSVDRRMSISTVDTLPAYDDQRSPAYSEVVENPPPSGPGAAVTGQQWGQRFVVTTSGLGIAMKKESIKSLKYCLKVVRDTNSYLSDILVKLKSVIEEYDLASQTDVDDHSMTDGDPPAPHTAEQRSKLIQRMSELREDLFRVIQRTVQTVSKYAGGALPENARNLVHSQLMSLPGRYQIHYVRETEGRRNRENSSPDAWTRDSAHLALLFAKEALQMMTQVGEVLNRTLVSAEEWCDTLYGKKGQPIPSLGTDQSSPAAPVPTIDQDVQMSG</sequence>
<dbReference type="VEuPathDB" id="FungiDB:MYCTH_2299968"/>
<dbReference type="PANTHER" id="PTHR38406:SF1">
    <property type="entry name" value="TRANSCRIPTIONAL REPRESSOR OPI1"/>
    <property type="match status" value="1"/>
</dbReference>
<evidence type="ECO:0008006" key="4">
    <source>
        <dbReference type="Google" id="ProtNLM"/>
    </source>
</evidence>
<protein>
    <recommendedName>
        <fullName evidence="4">Clock-controlled protein 8</fullName>
    </recommendedName>
</protein>
<dbReference type="OMA" id="YSPRFKY"/>
<dbReference type="GO" id="GO:0006357">
    <property type="term" value="P:regulation of transcription by RNA polymerase II"/>
    <property type="evidence" value="ECO:0007669"/>
    <property type="project" value="TreeGrafter"/>
</dbReference>
<keyword evidence="3" id="KW-1185">Reference proteome</keyword>
<accession>G2QA35</accession>
<feature type="region of interest" description="Disordered" evidence="1">
    <location>
        <begin position="1"/>
        <end position="172"/>
    </location>
</feature>
<dbReference type="KEGG" id="mtm:MYCTH_2299968"/>
<name>G2QA35_THET4</name>
<feature type="region of interest" description="Disordered" evidence="1">
    <location>
        <begin position="442"/>
        <end position="461"/>
    </location>
</feature>
<dbReference type="InParanoid" id="G2QA35"/>
<proteinExistence type="predicted"/>
<organism evidence="2 3">
    <name type="scientific">Thermothelomyces thermophilus (strain ATCC 42464 / BCRC 31852 / DSM 1799)</name>
    <name type="common">Sporotrichum thermophile</name>
    <dbReference type="NCBI Taxonomy" id="573729"/>
    <lineage>
        <taxon>Eukaryota</taxon>
        <taxon>Fungi</taxon>
        <taxon>Dikarya</taxon>
        <taxon>Ascomycota</taxon>
        <taxon>Pezizomycotina</taxon>
        <taxon>Sordariomycetes</taxon>
        <taxon>Sordariomycetidae</taxon>
        <taxon>Sordariales</taxon>
        <taxon>Chaetomiaceae</taxon>
        <taxon>Thermothelomyces</taxon>
    </lineage>
</organism>
<evidence type="ECO:0000313" key="2">
    <source>
        <dbReference type="EMBL" id="AEO55783.1"/>
    </source>
</evidence>
<dbReference type="InterPro" id="IPR013927">
    <property type="entry name" value="TF_Opi1_Ccg-8"/>
</dbReference>
<feature type="region of interest" description="Disordered" evidence="1">
    <location>
        <begin position="289"/>
        <end position="380"/>
    </location>
</feature>
<feature type="compositionally biased region" description="Polar residues" evidence="1">
    <location>
        <begin position="130"/>
        <end position="142"/>
    </location>
</feature>
<dbReference type="PANTHER" id="PTHR38406">
    <property type="entry name" value="TRANSCRIPTIONAL REPRESSOR OPI1"/>
    <property type="match status" value="1"/>
</dbReference>
<dbReference type="GO" id="GO:0003714">
    <property type="term" value="F:transcription corepressor activity"/>
    <property type="evidence" value="ECO:0007669"/>
    <property type="project" value="InterPro"/>
</dbReference>
<feature type="compositionally biased region" description="Basic and acidic residues" evidence="1">
    <location>
        <begin position="1"/>
        <end position="12"/>
    </location>
</feature>
<dbReference type="AlphaFoldDB" id="G2QA35"/>
<feature type="compositionally biased region" description="Pro residues" evidence="1">
    <location>
        <begin position="116"/>
        <end position="125"/>
    </location>
</feature>
<dbReference type="OrthoDB" id="2441642at2759"/>
<feature type="compositionally biased region" description="Polar residues" evidence="1">
    <location>
        <begin position="155"/>
        <end position="169"/>
    </location>
</feature>
<dbReference type="GO" id="GO:0030968">
    <property type="term" value="P:endoplasmic reticulum unfolded protein response"/>
    <property type="evidence" value="ECO:0007669"/>
    <property type="project" value="TreeGrafter"/>
</dbReference>
<feature type="compositionally biased region" description="Basic and acidic residues" evidence="1">
    <location>
        <begin position="319"/>
        <end position="344"/>
    </location>
</feature>
<dbReference type="Pfam" id="PF08618">
    <property type="entry name" value="Opi1"/>
    <property type="match status" value="1"/>
</dbReference>
<dbReference type="GeneID" id="11511735"/>
<dbReference type="Proteomes" id="UP000007322">
    <property type="component" value="Chromosome 2"/>
</dbReference>
<evidence type="ECO:0000313" key="3">
    <source>
        <dbReference type="Proteomes" id="UP000007322"/>
    </source>
</evidence>
<dbReference type="HOGENOM" id="CLU_015714_2_0_1"/>
<dbReference type="STRING" id="573729.G2QA35"/>
<dbReference type="EMBL" id="CP003003">
    <property type="protein sequence ID" value="AEO55783.1"/>
    <property type="molecule type" value="Genomic_DNA"/>
</dbReference>
<dbReference type="GO" id="GO:0005634">
    <property type="term" value="C:nucleus"/>
    <property type="evidence" value="ECO:0007669"/>
    <property type="project" value="TreeGrafter"/>
</dbReference>
<feature type="compositionally biased region" description="Polar residues" evidence="1">
    <location>
        <begin position="190"/>
        <end position="205"/>
    </location>
</feature>
<dbReference type="RefSeq" id="XP_003661028.1">
    <property type="nucleotide sequence ID" value="XM_003660980.1"/>
</dbReference>
<evidence type="ECO:0000256" key="1">
    <source>
        <dbReference type="SAM" id="MobiDB-lite"/>
    </source>
</evidence>